<dbReference type="RefSeq" id="WP_035483215.1">
    <property type="nucleotide sequence ID" value="NZ_CADFGL010000037.1"/>
</dbReference>
<evidence type="ECO:0000313" key="1">
    <source>
        <dbReference type="EMBL" id="CAB3729759.1"/>
    </source>
</evidence>
<evidence type="ECO:0000313" key="2">
    <source>
        <dbReference type="Proteomes" id="UP000494249"/>
    </source>
</evidence>
<reference evidence="1 2" key="1">
    <citation type="submission" date="2020-04" db="EMBL/GenBank/DDBJ databases">
        <authorList>
            <person name="De Canck E."/>
        </authorList>
    </citation>
    <scope>NUCLEOTIDE SEQUENCE [LARGE SCALE GENOMIC DNA]</scope>
    <source>
        <strain evidence="1 2">LMG 22037</strain>
    </source>
</reference>
<accession>A0A6J5C8Q7</accession>
<dbReference type="AlphaFoldDB" id="A0A6J5C8Q7"/>
<dbReference type="Proteomes" id="UP000494249">
    <property type="component" value="Unassembled WGS sequence"/>
</dbReference>
<dbReference type="EMBL" id="CADIKB010000040">
    <property type="protein sequence ID" value="CAB3729759.1"/>
    <property type="molecule type" value="Genomic_DNA"/>
</dbReference>
<sequence length="63" mass="7172">MNQTTNRRTFMEQAYAYTRARQPTPQLIAGLCTAFAQMLADDFEGQVAVRLPEGINVVREPRK</sequence>
<gene>
    <name evidence="1" type="ORF">LMG22037_05474</name>
</gene>
<protein>
    <submittedName>
        <fullName evidence="1">Uncharacterized protein</fullName>
    </submittedName>
</protein>
<proteinExistence type="predicted"/>
<organism evidence="1 2">
    <name type="scientific">Paraburkholderia phenoliruptrix</name>
    <dbReference type="NCBI Taxonomy" id="252970"/>
    <lineage>
        <taxon>Bacteria</taxon>
        <taxon>Pseudomonadati</taxon>
        <taxon>Pseudomonadota</taxon>
        <taxon>Betaproteobacteria</taxon>
        <taxon>Burkholderiales</taxon>
        <taxon>Burkholderiaceae</taxon>
        <taxon>Paraburkholderia</taxon>
    </lineage>
</organism>
<name>A0A6J5C8Q7_9BURK</name>